<evidence type="ECO:0000313" key="4">
    <source>
        <dbReference type="EMBL" id="PKS10664.1"/>
    </source>
</evidence>
<name>A0A2N3NE16_9PEZI</name>
<dbReference type="InterPro" id="IPR002347">
    <property type="entry name" value="SDR_fam"/>
</dbReference>
<dbReference type="CDD" id="cd05233">
    <property type="entry name" value="SDR_c"/>
    <property type="match status" value="1"/>
</dbReference>
<dbReference type="InterPro" id="IPR053720">
    <property type="entry name" value="Psm_Assembly_Chaperone"/>
</dbReference>
<comment type="similarity">
    <text evidence="1">Belongs to the short-chain dehydrogenases/reductases (SDR) family.</text>
</comment>
<dbReference type="OrthoDB" id="5840532at2759"/>
<dbReference type="FunFam" id="3.40.50.720:FF:000084">
    <property type="entry name" value="Short-chain dehydrogenase reductase"/>
    <property type="match status" value="1"/>
</dbReference>
<comment type="caution">
    <text evidence="4">The sequence shown here is derived from an EMBL/GenBank/DDBJ whole genome shotgun (WGS) entry which is preliminary data.</text>
</comment>
<evidence type="ECO:0000313" key="5">
    <source>
        <dbReference type="Proteomes" id="UP000233524"/>
    </source>
</evidence>
<gene>
    <name evidence="4" type="ORF">jhhlp_002419</name>
</gene>
<dbReference type="Pfam" id="PF13561">
    <property type="entry name" value="adh_short_C2"/>
    <property type="match status" value="1"/>
</dbReference>
<dbReference type="Gene3D" id="3.40.50.720">
    <property type="entry name" value="NAD(P)-binding Rossmann-like Domain"/>
    <property type="match status" value="1"/>
</dbReference>
<dbReference type="Gene3D" id="3.30.230.90">
    <property type="match status" value="1"/>
</dbReference>
<dbReference type="InParanoid" id="A0A2N3NE16"/>
<reference evidence="4 5" key="1">
    <citation type="journal article" date="2017" name="G3 (Bethesda)">
        <title>First Draft Genome Sequence of the Pathogenic Fungus Lomentospora prolificans (Formerly Scedosporium prolificans).</title>
        <authorList>
            <person name="Luo R."/>
            <person name="Zimin A."/>
            <person name="Workman R."/>
            <person name="Fan Y."/>
            <person name="Pertea G."/>
            <person name="Grossman N."/>
            <person name="Wear M.P."/>
            <person name="Jia B."/>
            <person name="Miller H."/>
            <person name="Casadevall A."/>
            <person name="Timp W."/>
            <person name="Zhang S.X."/>
            <person name="Salzberg S.L."/>
        </authorList>
    </citation>
    <scope>NUCLEOTIDE SEQUENCE [LARGE SCALE GENOMIC DNA]</scope>
    <source>
        <strain evidence="4 5">JHH-5317</strain>
    </source>
</reference>
<proteinExistence type="inferred from homology"/>
<dbReference type="VEuPathDB" id="FungiDB:jhhlp_002419"/>
<dbReference type="PANTHER" id="PTHR24321">
    <property type="entry name" value="DEHYDROGENASES, SHORT CHAIN"/>
    <property type="match status" value="1"/>
</dbReference>
<dbReference type="EMBL" id="NLAX01000008">
    <property type="protein sequence ID" value="PKS10664.1"/>
    <property type="molecule type" value="Genomic_DNA"/>
</dbReference>
<accession>A0A2N3NE16</accession>
<dbReference type="AlphaFoldDB" id="A0A2N3NE16"/>
<protein>
    <submittedName>
        <fullName evidence="4">Uncharacterized protein</fullName>
    </submittedName>
</protein>
<dbReference type="PANTHER" id="PTHR24321:SF12">
    <property type="entry name" value="SHORT-CHAIN DEHYDROGENASE_REDUCTASE FAMILY, PUTATIVE (AFU_ORTHOLOGUE AFUA_5G14340)-RELATED"/>
    <property type="match status" value="1"/>
</dbReference>
<dbReference type="SUPFAM" id="SSF51735">
    <property type="entry name" value="NAD(P)-binding Rossmann-fold domains"/>
    <property type="match status" value="1"/>
</dbReference>
<dbReference type="PRINTS" id="PR00081">
    <property type="entry name" value="GDHRDH"/>
</dbReference>
<evidence type="ECO:0000256" key="2">
    <source>
        <dbReference type="ARBA" id="ARBA00022857"/>
    </source>
</evidence>
<evidence type="ECO:0000256" key="1">
    <source>
        <dbReference type="ARBA" id="ARBA00006484"/>
    </source>
</evidence>
<keyword evidence="3" id="KW-0560">Oxidoreductase</keyword>
<dbReference type="GO" id="GO:0016491">
    <property type="term" value="F:oxidoreductase activity"/>
    <property type="evidence" value="ECO:0007669"/>
    <property type="project" value="UniProtKB-KW"/>
</dbReference>
<dbReference type="PRINTS" id="PR00080">
    <property type="entry name" value="SDRFAMILY"/>
</dbReference>
<sequence length="401" mass="42907">MDQVKEEPFPAKSRQAVGNVKGVTTEVIAMSFSDKYLVTVSQGGRLSQWVQVPLLSSPAGAVEMHLPSARNGFVPGAHLTPTTLLGAGSGDREAVGHLYGTQIASFISMKNPEDRRTLLLGLGLEKLEADQEAFFDVLELAMALFPGVALVTGAASGIGSQAAVSFAREGCAKIAILDRNKEGLEETARLCRQANEATEVYKLEYDARSEKEINSAVSSAYEVFGRIDYAVNCAGILGPMAPSHELNVADFDDVTMVNYRGLWITQRAEISHMLKQESLPTHDGRPGNRGVIVNVASNLGLVSRPETPAYSGSKAGVISLTRTDAIDYSKHNIRINCVCPGLVETPMTKDLPPDDPARFVAPMGRMAKTQEVADAILFLCSSKATYIQGAALSVDGGYTIN</sequence>
<keyword evidence="2" id="KW-0521">NADP</keyword>
<evidence type="ECO:0000256" key="3">
    <source>
        <dbReference type="ARBA" id="ARBA00023002"/>
    </source>
</evidence>
<keyword evidence="5" id="KW-1185">Reference proteome</keyword>
<organism evidence="4 5">
    <name type="scientific">Lomentospora prolificans</name>
    <dbReference type="NCBI Taxonomy" id="41688"/>
    <lineage>
        <taxon>Eukaryota</taxon>
        <taxon>Fungi</taxon>
        <taxon>Dikarya</taxon>
        <taxon>Ascomycota</taxon>
        <taxon>Pezizomycotina</taxon>
        <taxon>Sordariomycetes</taxon>
        <taxon>Hypocreomycetidae</taxon>
        <taxon>Microascales</taxon>
        <taxon>Microascaceae</taxon>
        <taxon>Lomentospora</taxon>
    </lineage>
</organism>
<dbReference type="STRING" id="41688.A0A2N3NE16"/>
<dbReference type="InterPro" id="IPR036291">
    <property type="entry name" value="NAD(P)-bd_dom_sf"/>
</dbReference>
<dbReference type="Proteomes" id="UP000233524">
    <property type="component" value="Unassembled WGS sequence"/>
</dbReference>